<organism evidence="2 3">
    <name type="scientific">Citrus x changshan-huyou</name>
    <dbReference type="NCBI Taxonomy" id="2935761"/>
    <lineage>
        <taxon>Eukaryota</taxon>
        <taxon>Viridiplantae</taxon>
        <taxon>Streptophyta</taxon>
        <taxon>Embryophyta</taxon>
        <taxon>Tracheophyta</taxon>
        <taxon>Spermatophyta</taxon>
        <taxon>Magnoliopsida</taxon>
        <taxon>eudicotyledons</taxon>
        <taxon>Gunneridae</taxon>
        <taxon>Pentapetalae</taxon>
        <taxon>rosids</taxon>
        <taxon>malvids</taxon>
        <taxon>Sapindales</taxon>
        <taxon>Rutaceae</taxon>
        <taxon>Aurantioideae</taxon>
        <taxon>Citrus</taxon>
    </lineage>
</organism>
<evidence type="ECO:0000313" key="3">
    <source>
        <dbReference type="Proteomes" id="UP001428341"/>
    </source>
</evidence>
<reference evidence="2 3" key="1">
    <citation type="submission" date="2024-05" db="EMBL/GenBank/DDBJ databases">
        <title>Haplotype-resolved chromosome-level genome assembly of Huyou (Citrus changshanensis).</title>
        <authorList>
            <person name="Miao C."/>
            <person name="Chen W."/>
            <person name="Wu Y."/>
            <person name="Wang L."/>
            <person name="Zhao S."/>
            <person name="Grierson D."/>
            <person name="Xu C."/>
            <person name="Chen K."/>
        </authorList>
    </citation>
    <scope>NUCLEOTIDE SEQUENCE [LARGE SCALE GENOMIC DNA]</scope>
    <source>
        <strain evidence="2">01-14</strain>
        <tissue evidence="2">Leaf</tissue>
    </source>
</reference>
<evidence type="ECO:0000313" key="2">
    <source>
        <dbReference type="EMBL" id="KAK9222225.1"/>
    </source>
</evidence>
<comment type="caution">
    <text evidence="2">The sequence shown here is derived from an EMBL/GenBank/DDBJ whole genome shotgun (WGS) entry which is preliminary data.</text>
</comment>
<proteinExistence type="predicted"/>
<keyword evidence="3" id="KW-1185">Reference proteome</keyword>
<sequence length="222" mass="24924">MWFGIWIRLGLARIRLDSSRLVSAAAGFEDEQGCADSGVVVGLAGCQWVNGFKTDDRMRLVLLLLGEIPVDRCRPRLSLKTDEAVLTVAWSLDCRRWVNGFKTNDDGMSRRCSPAIVSPCNTLLTAKAAASFHRETASTHSHRPEATARQLCSARQPPQLTATGLRPPRDNFFSARQPPRDSFFSARQPPRDSFFSARQPPRDCFCFARQIRMSTQLLFSYI</sequence>
<feature type="compositionally biased region" description="Basic and acidic residues" evidence="1">
    <location>
        <begin position="134"/>
        <end position="146"/>
    </location>
</feature>
<dbReference type="EMBL" id="JBCGBO010000002">
    <property type="protein sequence ID" value="KAK9222225.1"/>
    <property type="molecule type" value="Genomic_DNA"/>
</dbReference>
<name>A0AAP0MS19_9ROSI</name>
<feature type="region of interest" description="Disordered" evidence="1">
    <location>
        <begin position="134"/>
        <end position="172"/>
    </location>
</feature>
<gene>
    <name evidence="2" type="ORF">WN944_010658</name>
</gene>
<protein>
    <submittedName>
        <fullName evidence="2">Uncharacterized protein</fullName>
    </submittedName>
</protein>
<feature type="region of interest" description="Disordered" evidence="1">
    <location>
        <begin position="177"/>
        <end position="196"/>
    </location>
</feature>
<accession>A0AAP0MS19</accession>
<evidence type="ECO:0000256" key="1">
    <source>
        <dbReference type="SAM" id="MobiDB-lite"/>
    </source>
</evidence>
<dbReference type="Proteomes" id="UP001428341">
    <property type="component" value="Unassembled WGS sequence"/>
</dbReference>
<dbReference type="AlphaFoldDB" id="A0AAP0MS19"/>